<comment type="subunit">
    <text evidence="2 6">Part of the 50S ribosomal subunit.</text>
</comment>
<dbReference type="InterPro" id="IPR005822">
    <property type="entry name" value="Ribosomal_uL13"/>
</dbReference>
<dbReference type="PANTHER" id="PTHR11545:SF2">
    <property type="entry name" value="LARGE RIBOSOMAL SUBUNIT PROTEIN UL13M"/>
    <property type="match status" value="1"/>
</dbReference>
<keyword evidence="3 6" id="KW-0689">Ribosomal protein</keyword>
<comment type="function">
    <text evidence="6 8">This protein is one of the early assembly proteins of the 50S ribosomal subunit, although it is not seen to bind rRNA by itself. It is important during the early stages of 50S assembly.</text>
</comment>
<name>A0A3G2I6A1_BUCRM</name>
<dbReference type="SUPFAM" id="SSF52161">
    <property type="entry name" value="Ribosomal protein L13"/>
    <property type="match status" value="1"/>
</dbReference>
<evidence type="ECO:0000313" key="9">
    <source>
        <dbReference type="EMBL" id="AYN24681.1"/>
    </source>
</evidence>
<dbReference type="InterPro" id="IPR036899">
    <property type="entry name" value="Ribosomal_uL13_sf"/>
</dbReference>
<dbReference type="PIRSF" id="PIRSF002181">
    <property type="entry name" value="Ribosomal_L13"/>
    <property type="match status" value="1"/>
</dbReference>
<dbReference type="Proteomes" id="UP000271533">
    <property type="component" value="Chromosome"/>
</dbReference>
<dbReference type="PROSITE" id="PS00783">
    <property type="entry name" value="RIBOSOMAL_L13"/>
    <property type="match status" value="1"/>
</dbReference>
<comment type="similarity">
    <text evidence="1 6 7">Belongs to the universal ribosomal protein uL13 family.</text>
</comment>
<dbReference type="HAMAP" id="MF_01366">
    <property type="entry name" value="Ribosomal_uL13"/>
    <property type="match status" value="1"/>
</dbReference>
<evidence type="ECO:0000256" key="8">
    <source>
        <dbReference type="RuleBase" id="RU003878"/>
    </source>
</evidence>
<proteinExistence type="inferred from homology"/>
<reference evidence="9 10" key="1">
    <citation type="submission" date="2018-10" db="EMBL/GenBank/DDBJ databases">
        <title>Genome sequence of the corn leaf aphid (Rhopalosiphum maidis Fitch).</title>
        <authorList>
            <person name="Chen W."/>
            <person name="Shakir S."/>
            <person name="Bigham M."/>
            <person name="Fei Z."/>
            <person name="Jander G."/>
        </authorList>
    </citation>
    <scope>NUCLEOTIDE SEQUENCE [LARGE SCALE GENOMIC DNA]</scope>
    <source>
        <strain evidence="9 10">BTI</strain>
    </source>
</reference>
<evidence type="ECO:0000256" key="4">
    <source>
        <dbReference type="ARBA" id="ARBA00023274"/>
    </source>
</evidence>
<evidence type="ECO:0000256" key="1">
    <source>
        <dbReference type="ARBA" id="ARBA00006227"/>
    </source>
</evidence>
<sequence>MKTFSVKLNDIKRNWFYVDATNKILGRFASAISIRLRGKHKVEYTPHLDTGDYIIVLNASKILVTGKKRMNKTYYHHTGYIGGIKQSRFEEMLLKNSTKIIEIAVKGMLPKGPLGRSMFKKLKVFSNENHDHIAQCPQFLNI</sequence>
<evidence type="ECO:0000313" key="10">
    <source>
        <dbReference type="Proteomes" id="UP000271533"/>
    </source>
</evidence>
<evidence type="ECO:0000256" key="7">
    <source>
        <dbReference type="RuleBase" id="RU003877"/>
    </source>
</evidence>
<dbReference type="GO" id="GO:0003735">
    <property type="term" value="F:structural constituent of ribosome"/>
    <property type="evidence" value="ECO:0007669"/>
    <property type="project" value="InterPro"/>
</dbReference>
<dbReference type="GO" id="GO:0017148">
    <property type="term" value="P:negative regulation of translation"/>
    <property type="evidence" value="ECO:0007669"/>
    <property type="project" value="TreeGrafter"/>
</dbReference>
<dbReference type="NCBIfam" id="TIGR01066">
    <property type="entry name" value="rplM_bact"/>
    <property type="match status" value="1"/>
</dbReference>
<gene>
    <name evidence="6 8" type="primary">rplM</name>
    <name evidence="9" type="ORF">D8S97_01795</name>
</gene>
<dbReference type="Gene3D" id="3.90.1180.10">
    <property type="entry name" value="Ribosomal protein L13"/>
    <property type="match status" value="1"/>
</dbReference>
<evidence type="ECO:0000256" key="3">
    <source>
        <dbReference type="ARBA" id="ARBA00022980"/>
    </source>
</evidence>
<dbReference type="OrthoDB" id="9801330at2"/>
<dbReference type="RefSeq" id="WP_158361184.1">
    <property type="nucleotide sequence ID" value="NZ_CP032759.1"/>
</dbReference>
<dbReference type="FunFam" id="3.90.1180.10:FF:000001">
    <property type="entry name" value="50S ribosomal protein L13"/>
    <property type="match status" value="1"/>
</dbReference>
<dbReference type="PANTHER" id="PTHR11545">
    <property type="entry name" value="RIBOSOMAL PROTEIN L13"/>
    <property type="match status" value="1"/>
</dbReference>
<dbReference type="GO" id="GO:0006412">
    <property type="term" value="P:translation"/>
    <property type="evidence" value="ECO:0007669"/>
    <property type="project" value="UniProtKB-UniRule"/>
</dbReference>
<dbReference type="InterPro" id="IPR023563">
    <property type="entry name" value="Ribosomal_uL13_CS"/>
</dbReference>
<dbReference type="EMBL" id="CP032759">
    <property type="protein sequence ID" value="AYN24681.1"/>
    <property type="molecule type" value="Genomic_DNA"/>
</dbReference>
<dbReference type="Pfam" id="PF00572">
    <property type="entry name" value="Ribosomal_L13"/>
    <property type="match status" value="1"/>
</dbReference>
<dbReference type="GO" id="GO:0022625">
    <property type="term" value="C:cytosolic large ribosomal subunit"/>
    <property type="evidence" value="ECO:0007669"/>
    <property type="project" value="TreeGrafter"/>
</dbReference>
<evidence type="ECO:0000256" key="2">
    <source>
        <dbReference type="ARBA" id="ARBA00011838"/>
    </source>
</evidence>
<dbReference type="CDD" id="cd00392">
    <property type="entry name" value="Ribosomal_L13"/>
    <property type="match status" value="1"/>
</dbReference>
<organism evidence="9 10">
    <name type="scientific">Buchnera aphidicola subsp. Rhopalosiphum maidis</name>
    <dbReference type="NCBI Taxonomy" id="118109"/>
    <lineage>
        <taxon>Bacteria</taxon>
        <taxon>Pseudomonadati</taxon>
        <taxon>Pseudomonadota</taxon>
        <taxon>Gammaproteobacteria</taxon>
        <taxon>Enterobacterales</taxon>
        <taxon>Erwiniaceae</taxon>
        <taxon>Buchnera</taxon>
    </lineage>
</organism>
<protein>
    <recommendedName>
        <fullName evidence="5 6">Large ribosomal subunit protein uL13</fullName>
    </recommendedName>
</protein>
<dbReference type="GO" id="GO:0003729">
    <property type="term" value="F:mRNA binding"/>
    <property type="evidence" value="ECO:0007669"/>
    <property type="project" value="UniProtKB-ARBA"/>
</dbReference>
<evidence type="ECO:0000256" key="5">
    <source>
        <dbReference type="ARBA" id="ARBA00035201"/>
    </source>
</evidence>
<evidence type="ECO:0000256" key="6">
    <source>
        <dbReference type="HAMAP-Rule" id="MF_01366"/>
    </source>
</evidence>
<dbReference type="AlphaFoldDB" id="A0A3G2I6A1"/>
<dbReference type="InterPro" id="IPR005823">
    <property type="entry name" value="Ribosomal_uL13_bac-type"/>
</dbReference>
<keyword evidence="4 6" id="KW-0687">Ribonucleoprotein</keyword>
<accession>A0A3G2I6A1</accession>